<name>A0A974ADS7_9BRAD</name>
<proteinExistence type="predicted"/>
<evidence type="ECO:0000259" key="1">
    <source>
        <dbReference type="Pfam" id="PF12697"/>
    </source>
</evidence>
<dbReference type="RefSeq" id="WP_176530691.1">
    <property type="nucleotide sequence ID" value="NZ_CP088022.1"/>
</dbReference>
<feature type="domain" description="AB hydrolase-1" evidence="1">
    <location>
        <begin position="36"/>
        <end position="302"/>
    </location>
</feature>
<dbReference type="SUPFAM" id="SSF53474">
    <property type="entry name" value="alpha/beta-Hydrolases"/>
    <property type="match status" value="1"/>
</dbReference>
<protein>
    <submittedName>
        <fullName evidence="2">Alpha/beta hydrolase</fullName>
    </submittedName>
</protein>
<dbReference type="Pfam" id="PF12697">
    <property type="entry name" value="Abhydrolase_6"/>
    <property type="match status" value="1"/>
</dbReference>
<sequence length="314" mass="33312">MATSLEAAISLEAHLTLPGSDHTLLLRHWPGAGDPVLYVHGATFPSALSVGYRFGGRSWADDLNARGFDVWGFDFTGFGGSSRPRQMSMPASGVAPLGRAPEAADQVGAVVDHIRKVRAGAPVHIVAHSWGTMAAGRFAADRPNAVGRLVLFGPIVRRELEGLPRPESVGAWREVSIADQLKRFVEDVPPSHPPVLIEPDLAEWGPAYLASDAGAAGRNPPAVRIPNGPQADIIAAMSGRLPYDPRRVQAPTLIVRGEWDNLCQDADAAWLTHALGASQKADVVVPSATHLMHLEHGREGLFAATTAWLAGSAS</sequence>
<dbReference type="PANTHER" id="PTHR43798:SF33">
    <property type="entry name" value="HYDROLASE, PUTATIVE (AFU_ORTHOLOGUE AFUA_2G14860)-RELATED"/>
    <property type="match status" value="1"/>
</dbReference>
<dbReference type="Gene3D" id="3.40.50.1820">
    <property type="entry name" value="alpha/beta hydrolase"/>
    <property type="match status" value="1"/>
</dbReference>
<dbReference type="InterPro" id="IPR000073">
    <property type="entry name" value="AB_hydrolase_1"/>
</dbReference>
<evidence type="ECO:0000313" key="2">
    <source>
        <dbReference type="EMBL" id="NVL06975.1"/>
    </source>
</evidence>
<dbReference type="GO" id="GO:0016020">
    <property type="term" value="C:membrane"/>
    <property type="evidence" value="ECO:0007669"/>
    <property type="project" value="TreeGrafter"/>
</dbReference>
<dbReference type="GO" id="GO:0016787">
    <property type="term" value="F:hydrolase activity"/>
    <property type="evidence" value="ECO:0007669"/>
    <property type="project" value="UniProtKB-KW"/>
</dbReference>
<accession>A0A974ADS7</accession>
<organism evidence="2">
    <name type="scientific">Bradyrhizobium quebecense</name>
    <dbReference type="NCBI Taxonomy" id="2748629"/>
    <lineage>
        <taxon>Bacteria</taxon>
        <taxon>Pseudomonadati</taxon>
        <taxon>Pseudomonadota</taxon>
        <taxon>Alphaproteobacteria</taxon>
        <taxon>Hyphomicrobiales</taxon>
        <taxon>Nitrobacteraceae</taxon>
        <taxon>Bradyrhizobium</taxon>
    </lineage>
</organism>
<dbReference type="InterPro" id="IPR050266">
    <property type="entry name" value="AB_hydrolase_sf"/>
</dbReference>
<dbReference type="EMBL" id="JABWSX010000001">
    <property type="protein sequence ID" value="NVL06975.1"/>
    <property type="molecule type" value="Genomic_DNA"/>
</dbReference>
<gene>
    <name evidence="2" type="ORF">HU230_14795</name>
</gene>
<dbReference type="PANTHER" id="PTHR43798">
    <property type="entry name" value="MONOACYLGLYCEROL LIPASE"/>
    <property type="match status" value="1"/>
</dbReference>
<reference evidence="2" key="1">
    <citation type="submission" date="2020-06" db="EMBL/GenBank/DDBJ databases">
        <title>Whole Genome Sequence of Bradyrhizobium sp. Strain 66S1MB.</title>
        <authorList>
            <person name="Bromfield E."/>
            <person name="Cloutier S."/>
        </authorList>
    </citation>
    <scope>NUCLEOTIDE SEQUENCE</scope>
    <source>
        <strain evidence="2">66S1MB</strain>
    </source>
</reference>
<keyword evidence="2" id="KW-0378">Hydrolase</keyword>
<comment type="caution">
    <text evidence="2">The sequence shown here is derived from an EMBL/GenBank/DDBJ whole genome shotgun (WGS) entry which is preliminary data.</text>
</comment>
<dbReference type="InterPro" id="IPR029058">
    <property type="entry name" value="AB_hydrolase_fold"/>
</dbReference>
<dbReference type="AlphaFoldDB" id="A0A974ADS7"/>